<dbReference type="EMBL" id="CP052766">
    <property type="protein sequence ID" value="QJR82450.1"/>
    <property type="molecule type" value="Genomic_DNA"/>
</dbReference>
<dbReference type="AlphaFoldDB" id="A0A6M4MIL0"/>
<dbReference type="KEGG" id="apel:CA267_017665"/>
<dbReference type="RefSeq" id="WP_075609566.1">
    <property type="nucleotide sequence ID" value="NZ_CP052766.1"/>
</dbReference>
<name>A0A6M4MIL0_9ALTE</name>
<feature type="coiled-coil region" evidence="1">
    <location>
        <begin position="755"/>
        <end position="813"/>
    </location>
</feature>
<dbReference type="InterPro" id="IPR007139">
    <property type="entry name" value="DUF349"/>
</dbReference>
<keyword evidence="3" id="KW-1185">Reference proteome</keyword>
<gene>
    <name evidence="2" type="ORF">CA267_017665</name>
</gene>
<reference evidence="3" key="1">
    <citation type="submission" date="2014-12" db="EMBL/GenBank/DDBJ databases">
        <title>Complete genome sequence of a multi-drug resistant Klebsiella pneumoniae.</title>
        <authorList>
            <person name="Hua X."/>
            <person name="Chen Q."/>
            <person name="Li X."/>
            <person name="Feng Y."/>
            <person name="Ruan Z."/>
            <person name="Yu Y."/>
        </authorList>
    </citation>
    <scope>NUCLEOTIDE SEQUENCE [LARGE SCALE GENOMIC DNA]</scope>
    <source>
        <strain evidence="3">5.12</strain>
    </source>
</reference>
<proteinExistence type="predicted"/>
<sequence>MIFSRIFSPSHTSANPKVRLQAIAKLSPEKPADKSVLHELAFNDDSTEVTLAALDKLNSFALWQKMSQIARDPIVKKRAEQHVESAILEENSRLSLQEKRNYLLQSASPGMLRKVLMQKEALHDDADLVMQLLNKINKSDFLQQYFLTYASAGLKQRIIATVDDIDFLQKLQRKEQDSNVIALIEQRIAHLQALVQKPQIVERDTTLVLSKMQALTEKMNFPEVKSRHAQLTQDYQQLAEDFSFLDNLVADNFRDKYRRISAAIERHSERLRPRWEAEEAKRVAQQRLQEAQEARAAAQDNVNCLFNERLSDATIADVETANASVRNFERALSGISASDVDRAEIVKLSEVVASLLGKMDNFSAQQQAGIRLKQILDTAKELPQAAQASEDDWQQWRALETRWKETCSVLLHLPEQWQNEWREIQSSWQSVVKEQQAEQEQDLRICRKQLSIINNLIDNGRFRVAMGKFNQLAENFAALPASAQSSLSRRFEQTKEQIERLEGWQNYIAKPRKPALLAQAEALADAVPEDVHARAENIKLLRQQWQSLGSTGDDGDEKLNLQFDENLEKAFVPCREYFAKQDELREQAKTQRIALIEYLESLAEDSSEAELHRSLESAKKQWRSAGQVDRQTYEKLRKRWESALAPHADRIAAWHQQNKQKKQALIEKVKVLLESNSLDHAGEQARLYQEAWKDVASAGRRHEAKLWRAFKELNDALFTKLKQERQAKNNAISDSVASLAEKVDLLKGKLPTQPVSESEAQLAQLEAQAREHSGKVSYQLNAQLRQVSQQIEAVRQEQELEQKFARLDALLEALEHWQQPQNAAEQIPQDCYQRLDKRWQQAFLMQNTPSHNRAWLTTMLEVTLGVVSPQSAASQRQDVQLALMTAKLEKGESTRAEDVIEAWLSHGPVKADEKPLLERFRLAVTAYQELVVQEKGEQGW</sequence>
<feature type="coiled-coil region" evidence="1">
    <location>
        <begin position="274"/>
        <end position="308"/>
    </location>
</feature>
<dbReference type="Proteomes" id="UP000219285">
    <property type="component" value="Chromosome"/>
</dbReference>
<protein>
    <submittedName>
        <fullName evidence="2">DUF349 domain-containing protein</fullName>
    </submittedName>
</protein>
<evidence type="ECO:0000313" key="3">
    <source>
        <dbReference type="Proteomes" id="UP000219285"/>
    </source>
</evidence>
<keyword evidence="1" id="KW-0175">Coiled coil</keyword>
<dbReference type="Pfam" id="PF03993">
    <property type="entry name" value="DUF349"/>
    <property type="match status" value="1"/>
</dbReference>
<reference evidence="2 3" key="2">
    <citation type="submission" date="2020-04" db="EMBL/GenBank/DDBJ databases">
        <title>Complete genome sequence of Alteromonas pelagimontana 5.12T.</title>
        <authorList>
            <person name="Sinha R.K."/>
            <person name="Krishnan K.P."/>
            <person name="Kurian J.P."/>
        </authorList>
    </citation>
    <scope>NUCLEOTIDE SEQUENCE [LARGE SCALE GENOMIC DNA]</scope>
    <source>
        <strain evidence="2 3">5.12</strain>
    </source>
</reference>
<evidence type="ECO:0000256" key="1">
    <source>
        <dbReference type="SAM" id="Coils"/>
    </source>
</evidence>
<evidence type="ECO:0000313" key="2">
    <source>
        <dbReference type="EMBL" id="QJR82450.1"/>
    </source>
</evidence>
<organism evidence="2 3">
    <name type="scientific">Alteromonas pelagimontana</name>
    <dbReference type="NCBI Taxonomy" id="1858656"/>
    <lineage>
        <taxon>Bacteria</taxon>
        <taxon>Pseudomonadati</taxon>
        <taxon>Pseudomonadota</taxon>
        <taxon>Gammaproteobacteria</taxon>
        <taxon>Alteromonadales</taxon>
        <taxon>Alteromonadaceae</taxon>
        <taxon>Alteromonas/Salinimonas group</taxon>
        <taxon>Alteromonas</taxon>
    </lineage>
</organism>
<dbReference type="OrthoDB" id="5523335at2"/>
<accession>A0A6M4MIL0</accession>